<dbReference type="Pfam" id="PF18042">
    <property type="entry name" value="ORF_12_N"/>
    <property type="match status" value="1"/>
</dbReference>
<evidence type="ECO:0000313" key="5">
    <source>
        <dbReference type="Proteomes" id="UP000540685"/>
    </source>
</evidence>
<dbReference type="PANTHER" id="PTHR35333">
    <property type="entry name" value="BETA-LACTAMASE"/>
    <property type="match status" value="1"/>
</dbReference>
<keyword evidence="5" id="KW-1185">Reference proteome</keyword>
<dbReference type="Proteomes" id="UP000540685">
    <property type="component" value="Unassembled WGS sequence"/>
</dbReference>
<reference evidence="4 5" key="1">
    <citation type="submission" date="2020-08" db="EMBL/GenBank/DDBJ databases">
        <title>Sequencing the genomes of 1000 actinobacteria strains.</title>
        <authorList>
            <person name="Klenk H.-P."/>
        </authorList>
    </citation>
    <scope>NUCLEOTIDE SEQUENCE [LARGE SCALE GENOMIC DNA]</scope>
    <source>
        <strain evidence="4 5">DSM 46887</strain>
    </source>
</reference>
<dbReference type="AlphaFoldDB" id="A0A7W9MIM0"/>
<dbReference type="SUPFAM" id="SSF56601">
    <property type="entry name" value="beta-lactamase/transpeptidase-like"/>
    <property type="match status" value="1"/>
</dbReference>
<feature type="signal peptide" evidence="1">
    <location>
        <begin position="1"/>
        <end position="24"/>
    </location>
</feature>
<protein>
    <submittedName>
        <fullName evidence="4">Beta-lactamase class A</fullName>
    </submittedName>
</protein>
<dbReference type="InterPro" id="IPR000871">
    <property type="entry name" value="Beta-lactam_class-A"/>
</dbReference>
<organism evidence="4 5">
    <name type="scientific">Streptosporangium becharense</name>
    <dbReference type="NCBI Taxonomy" id="1816182"/>
    <lineage>
        <taxon>Bacteria</taxon>
        <taxon>Bacillati</taxon>
        <taxon>Actinomycetota</taxon>
        <taxon>Actinomycetes</taxon>
        <taxon>Streptosporangiales</taxon>
        <taxon>Streptosporangiaceae</taxon>
        <taxon>Streptosporangium</taxon>
    </lineage>
</organism>
<dbReference type="GO" id="GO:0046677">
    <property type="term" value="P:response to antibiotic"/>
    <property type="evidence" value="ECO:0007669"/>
    <property type="project" value="InterPro"/>
</dbReference>
<dbReference type="RefSeq" id="WP_184541044.1">
    <property type="nucleotide sequence ID" value="NZ_JACHMP010000001.1"/>
</dbReference>
<evidence type="ECO:0000313" key="4">
    <source>
        <dbReference type="EMBL" id="MBB5821771.1"/>
    </source>
</evidence>
<evidence type="ECO:0000259" key="3">
    <source>
        <dbReference type="Pfam" id="PF18042"/>
    </source>
</evidence>
<accession>A0A7W9MIM0</accession>
<dbReference type="InterPro" id="IPR012338">
    <property type="entry name" value="Beta-lactam/transpept-like"/>
</dbReference>
<sequence length="456" mass="49626">MRLPLRPRHLLTLALAAAAVPAAAVPAVALTAPDAATAVEVSAVPEIPDSPAGRQLRWFLEALSRTPIAESELREHFNADALASLTVEGFNDFAKQVAGYQLEKLTTVTPTALEGTGTLGGQRFTLQLGVDGEGKINSIAIRSPQPQIPAAPKSWKELDARLREVASNVGFLAAEIDADGRCRVAHTVAPDKVQPLGSIFKVYVLGAVAEKIRAGELSWNTELTIKPEWRSLGAGGLNGRPDNSTTTVREAARLMISISDNTATDLLIRTVGREAVETTMRRWSKHDKRNIPFLTTREMFLLKGVNYPDQARTYLDVDVADKRAYLEETLAKQTLESFSMWDRPREINTVEWFGSPRDVCRAYAGLATLDGEQVDEAMSVNDLSIGLDREKWPTVWAKGGSEPGVLNLSYFARSAKGRTYVVTVLANDPARAFDESKVVSELISLSRGGFTLATGK</sequence>
<dbReference type="PANTHER" id="PTHR35333:SF5">
    <property type="entry name" value="CONSERVED LIPOPROTEIN LPQF-RELATED"/>
    <property type="match status" value="1"/>
</dbReference>
<dbReference type="GO" id="GO:0030655">
    <property type="term" value="P:beta-lactam antibiotic catabolic process"/>
    <property type="evidence" value="ECO:0007669"/>
    <property type="project" value="InterPro"/>
</dbReference>
<dbReference type="Gene3D" id="3.10.450.280">
    <property type="match status" value="1"/>
</dbReference>
<dbReference type="Pfam" id="PF13354">
    <property type="entry name" value="Beta-lactamase2"/>
    <property type="match status" value="1"/>
</dbReference>
<dbReference type="InterPro" id="IPR040846">
    <property type="entry name" value="ORF_12_N"/>
</dbReference>
<dbReference type="Gene3D" id="3.40.710.10">
    <property type="entry name" value="DD-peptidase/beta-lactamase superfamily"/>
    <property type="match status" value="1"/>
</dbReference>
<feature type="domain" description="Beta-lactamase class A catalytic" evidence="2">
    <location>
        <begin position="188"/>
        <end position="287"/>
    </location>
</feature>
<feature type="domain" description="ORF 12 gene product N-terminal" evidence="3">
    <location>
        <begin position="47"/>
        <end position="136"/>
    </location>
</feature>
<dbReference type="GO" id="GO:0008800">
    <property type="term" value="F:beta-lactamase activity"/>
    <property type="evidence" value="ECO:0007669"/>
    <property type="project" value="InterPro"/>
</dbReference>
<keyword evidence="1" id="KW-0732">Signal</keyword>
<comment type="caution">
    <text evidence="4">The sequence shown here is derived from an EMBL/GenBank/DDBJ whole genome shotgun (WGS) entry which is preliminary data.</text>
</comment>
<evidence type="ECO:0000256" key="1">
    <source>
        <dbReference type="SAM" id="SignalP"/>
    </source>
</evidence>
<gene>
    <name evidence="4" type="ORF">F4562_004833</name>
</gene>
<name>A0A7W9MIM0_9ACTN</name>
<dbReference type="InterPro" id="IPR045155">
    <property type="entry name" value="Beta-lactam_cat"/>
</dbReference>
<evidence type="ECO:0000259" key="2">
    <source>
        <dbReference type="Pfam" id="PF13354"/>
    </source>
</evidence>
<proteinExistence type="predicted"/>
<feature type="chain" id="PRO_5039503104" evidence="1">
    <location>
        <begin position="25"/>
        <end position="456"/>
    </location>
</feature>
<dbReference type="EMBL" id="JACHMP010000001">
    <property type="protein sequence ID" value="MBB5821771.1"/>
    <property type="molecule type" value="Genomic_DNA"/>
</dbReference>